<evidence type="ECO:0000313" key="1">
    <source>
        <dbReference type="EMBL" id="EDM87361.1"/>
    </source>
</evidence>
<reference evidence="1 2" key="1">
    <citation type="submission" date="2007-03" db="EMBL/GenBank/DDBJ databases">
        <authorList>
            <person name="Fulton L."/>
            <person name="Clifton S."/>
            <person name="Fulton B."/>
            <person name="Xu J."/>
            <person name="Minx P."/>
            <person name="Pepin K.H."/>
            <person name="Johnson M."/>
            <person name="Thiruvilangam P."/>
            <person name="Bhonagiri V."/>
            <person name="Nash W.E."/>
            <person name="Mardis E.R."/>
            <person name="Wilson R.K."/>
        </authorList>
    </citation>
    <scope>NUCLEOTIDE SEQUENCE [LARGE SCALE GENOMIC DNA]</scope>
    <source>
        <strain evidence="1 2">ATCC 29174</strain>
    </source>
</reference>
<protein>
    <submittedName>
        <fullName evidence="1">Uncharacterized protein</fullName>
    </submittedName>
</protein>
<proteinExistence type="predicted"/>
<gene>
    <name evidence="1" type="ORF">RUMOBE_01927</name>
</gene>
<dbReference type="HOGENOM" id="CLU_3230397_0_0_9"/>
<comment type="caution">
    <text evidence="1">The sequence shown here is derived from an EMBL/GenBank/DDBJ whole genome shotgun (WGS) entry which is preliminary data.</text>
</comment>
<organism evidence="1 2">
    <name type="scientific">Blautia obeum ATCC 29174</name>
    <dbReference type="NCBI Taxonomy" id="411459"/>
    <lineage>
        <taxon>Bacteria</taxon>
        <taxon>Bacillati</taxon>
        <taxon>Bacillota</taxon>
        <taxon>Clostridia</taxon>
        <taxon>Lachnospirales</taxon>
        <taxon>Lachnospiraceae</taxon>
        <taxon>Blautia</taxon>
    </lineage>
</organism>
<sequence length="43" mass="4939">MLTKYCDEIFASGAETEEFFYRLGIKDGLRLKSTVKSVLEMMS</sequence>
<reference evidence="1 2" key="2">
    <citation type="submission" date="2007-04" db="EMBL/GenBank/DDBJ databases">
        <title>Draft genome sequence of Ruminococcus obeum (ATCC 29174).</title>
        <authorList>
            <person name="Sudarsanam P."/>
            <person name="Ley R."/>
            <person name="Guruge J."/>
            <person name="Turnbaugh P.J."/>
            <person name="Mahowald M."/>
            <person name="Liep D."/>
            <person name="Gordon J."/>
        </authorList>
    </citation>
    <scope>NUCLEOTIDE SEQUENCE [LARGE SCALE GENOMIC DNA]</scope>
    <source>
        <strain evidence="1 2">ATCC 29174</strain>
    </source>
</reference>
<dbReference type="Proteomes" id="UP000006002">
    <property type="component" value="Unassembled WGS sequence"/>
</dbReference>
<dbReference type="EMBL" id="AAVO02000007">
    <property type="protein sequence ID" value="EDM87361.1"/>
    <property type="molecule type" value="Genomic_DNA"/>
</dbReference>
<accession>A5ZSE9</accession>
<evidence type="ECO:0000313" key="2">
    <source>
        <dbReference type="Proteomes" id="UP000006002"/>
    </source>
</evidence>
<name>A5ZSE9_9FIRM</name>
<dbReference type="AlphaFoldDB" id="A5ZSE9"/>